<protein>
    <recommendedName>
        <fullName evidence="2">Peptidase S74 domain-containing protein</fullName>
    </recommendedName>
</protein>
<dbReference type="Proteomes" id="UP000256924">
    <property type="component" value="Unassembled WGS sequence"/>
</dbReference>
<dbReference type="EMBL" id="QNVU01000002">
    <property type="protein sequence ID" value="REC52839.1"/>
    <property type="molecule type" value="Genomic_DNA"/>
</dbReference>
<keyword evidence="1" id="KW-0732">Signal</keyword>
<proteinExistence type="predicted"/>
<dbReference type="InterPro" id="IPR030392">
    <property type="entry name" value="S74_ICA"/>
</dbReference>
<keyword evidence="4" id="KW-1185">Reference proteome</keyword>
<feature type="domain" description="Peptidase S74" evidence="2">
    <location>
        <begin position="466"/>
        <end position="557"/>
    </location>
</feature>
<accession>A0A3D9BH26</accession>
<reference evidence="3 4" key="1">
    <citation type="journal article" date="2004" name="Emerg. Infect. Dis.">
        <title>Amoebae-resisting bacteria isolated from human nasal swabs by amoebal coculture.</title>
        <authorList>
            <person name="Greub G."/>
            <person name="La Scola B."/>
            <person name="Raoult D."/>
        </authorList>
    </citation>
    <scope>NUCLEOTIDE SEQUENCE [LARGE SCALE GENOMIC DNA]</scope>
    <source>
        <strain evidence="3 4">CCUG 51329</strain>
    </source>
</reference>
<dbReference type="PROSITE" id="PS51688">
    <property type="entry name" value="ICA"/>
    <property type="match status" value="1"/>
</dbReference>
<feature type="signal peptide" evidence="1">
    <location>
        <begin position="1"/>
        <end position="22"/>
    </location>
</feature>
<gene>
    <name evidence="3" type="ORF">DRF68_01390</name>
</gene>
<dbReference type="AlphaFoldDB" id="A0A3D9BH26"/>
<evidence type="ECO:0000259" key="2">
    <source>
        <dbReference type="PROSITE" id="PS51688"/>
    </source>
</evidence>
<comment type="caution">
    <text evidence="3">The sequence shown here is derived from an EMBL/GenBank/DDBJ whole genome shotgun (WGS) entry which is preliminary data.</text>
</comment>
<evidence type="ECO:0000313" key="4">
    <source>
        <dbReference type="Proteomes" id="UP000256924"/>
    </source>
</evidence>
<sequence>MKKIRVLLLSLMLTGIKLFSQVGNIGINTSFPQATFDIRGKNDTGSSGVAVPGAVSANDGILVPRVNSLAIDGSINGQLVYLVADAGAFTKGFHYWNGAVWTPILIPARADTTADAWINNSSATPPRIELVTNADGTTTRAAFSEFVMTDAGNVGIGTTTPNSQLDVRTNFSNADIARIGSSTQRIAFGVSATNNGPYITTNNGTNASLRLGVNGLEHMRIDANTATLGNVGIGVGNAAVNNALQIHRLGITDTYEQFTNGQVGALATDGLKIGVSSTGAASIQNLESTPLSLHTNATERITILANGNVGVNETNPIHRLMINGGIALGNGAFSIDPTYADDNNYITFKDATGASSEDFIGYKDNTFHFRDNPGGADASQPNVVAWGRFGLGTNDFSSLGSDNGLVIANSGGTAIAIRNGGDLDIYSPDNTQSARIVVDNASSNTLTISSNGKTFSFNGTGGSVNSDKRLKQDIVKEENSLSKILQLTGYSYRFKKNASDPRKEYGVIAQEVLNVLPDAVFTDKDGYYSVSYSSLIPILINAIKEQQIQIDELKELAKKHK</sequence>
<organism evidence="3 4">
    <name type="scientific">Candidatus Chryseobacterium massiliense</name>
    <dbReference type="NCBI Taxonomy" id="204089"/>
    <lineage>
        <taxon>Bacteria</taxon>
        <taxon>Pseudomonadati</taxon>
        <taxon>Bacteroidota</taxon>
        <taxon>Flavobacteriia</taxon>
        <taxon>Flavobacteriales</taxon>
        <taxon>Weeksellaceae</taxon>
        <taxon>Chryseobacterium group</taxon>
        <taxon>Chryseobacterium</taxon>
    </lineage>
</organism>
<feature type="chain" id="PRO_5017800342" description="Peptidase S74 domain-containing protein" evidence="1">
    <location>
        <begin position="23"/>
        <end position="561"/>
    </location>
</feature>
<dbReference type="Pfam" id="PF13884">
    <property type="entry name" value="Peptidase_S74"/>
    <property type="match status" value="1"/>
</dbReference>
<evidence type="ECO:0000313" key="3">
    <source>
        <dbReference type="EMBL" id="REC52839.1"/>
    </source>
</evidence>
<name>A0A3D9BH26_9FLAO</name>
<evidence type="ECO:0000256" key="1">
    <source>
        <dbReference type="SAM" id="SignalP"/>
    </source>
</evidence>